<evidence type="ECO:0000256" key="1">
    <source>
        <dbReference type="SAM" id="Coils"/>
    </source>
</evidence>
<reference evidence="3 4" key="1">
    <citation type="submission" date="2019-07" db="EMBL/GenBank/DDBJ databases">
        <title>De Novo Assembly of kiwifruit Actinidia rufa.</title>
        <authorList>
            <person name="Sugita-Konishi S."/>
            <person name="Sato K."/>
            <person name="Mori E."/>
            <person name="Abe Y."/>
            <person name="Kisaki G."/>
            <person name="Hamano K."/>
            <person name="Suezawa K."/>
            <person name="Otani M."/>
            <person name="Fukuda T."/>
            <person name="Manabe T."/>
            <person name="Gomi K."/>
            <person name="Tabuchi M."/>
            <person name="Akimitsu K."/>
            <person name="Kataoka I."/>
        </authorList>
    </citation>
    <scope>NUCLEOTIDE SEQUENCE [LARGE SCALE GENOMIC DNA]</scope>
    <source>
        <strain evidence="4">cv. Fuchu</strain>
    </source>
</reference>
<name>A0A7J0G7S2_9ERIC</name>
<dbReference type="EMBL" id="BJWL01000018">
    <property type="protein sequence ID" value="GFZ06758.1"/>
    <property type="molecule type" value="Genomic_DNA"/>
</dbReference>
<feature type="region of interest" description="Disordered" evidence="2">
    <location>
        <begin position="1"/>
        <end position="24"/>
    </location>
</feature>
<evidence type="ECO:0000313" key="4">
    <source>
        <dbReference type="Proteomes" id="UP000585474"/>
    </source>
</evidence>
<proteinExistence type="predicted"/>
<evidence type="ECO:0000313" key="3">
    <source>
        <dbReference type="EMBL" id="GFZ06758.1"/>
    </source>
</evidence>
<keyword evidence="1" id="KW-0175">Coiled coil</keyword>
<protein>
    <submittedName>
        <fullName evidence="3">Uncharacterized protein</fullName>
    </submittedName>
</protein>
<accession>A0A7J0G7S2</accession>
<feature type="compositionally biased region" description="Polar residues" evidence="2">
    <location>
        <begin position="94"/>
        <end position="104"/>
    </location>
</feature>
<dbReference type="AlphaFoldDB" id="A0A7J0G7S2"/>
<comment type="caution">
    <text evidence="3">The sequence shown here is derived from an EMBL/GenBank/DDBJ whole genome shotgun (WGS) entry which is preliminary data.</text>
</comment>
<keyword evidence="4" id="KW-1185">Reference proteome</keyword>
<gene>
    <name evidence="3" type="ORF">Acr_18g0009280</name>
</gene>
<organism evidence="3 4">
    <name type="scientific">Actinidia rufa</name>
    <dbReference type="NCBI Taxonomy" id="165716"/>
    <lineage>
        <taxon>Eukaryota</taxon>
        <taxon>Viridiplantae</taxon>
        <taxon>Streptophyta</taxon>
        <taxon>Embryophyta</taxon>
        <taxon>Tracheophyta</taxon>
        <taxon>Spermatophyta</taxon>
        <taxon>Magnoliopsida</taxon>
        <taxon>eudicotyledons</taxon>
        <taxon>Gunneridae</taxon>
        <taxon>Pentapetalae</taxon>
        <taxon>asterids</taxon>
        <taxon>Ericales</taxon>
        <taxon>Actinidiaceae</taxon>
        <taxon>Actinidia</taxon>
    </lineage>
</organism>
<dbReference type="OrthoDB" id="685909at2759"/>
<sequence length="488" mass="55227">MEGVAEDIGSKRRRMPNGDSTANVGDLVEMESQGHLILGVTSKMDKIGIGNVGDLENTLPSWISEHLGKWSYMTTEVTQCPLSPREDPSDNEGDPSSNEGSPSVDTRPLPERETNMMTQGELDRLRESCFFSSAIQIRLPEADKTIACTHPSEVTFYEAAFQVDLRLPIHPTIRRILAYCNIFPTQLPPNAWRSIVSALVLWQFHKFAISLNEFRNLFGLFNNPKPEFGWLYFNVRPKKTLFRGNNVEEKPTGDAAYVLGNKGKSRIPRDEPPKMIIPEMTWSGSRARGQTEELCKVIEERDADLERLQKEVAELKKKEALAKESTVEEYKPSNDFQESMEKAASTYFELRYSSFLSQKGPLMTNGSVMLDDDIAASVAKGIITPLDEKLLANRTNDEVINESMALSIQCASSVSNMARRLQVRGNEVQELRTQVLILQRRNRGLQQENKKLKKLVDSYANDIGKKYSELEMNTNRLREQQESLLLEV</sequence>
<feature type="coiled-coil region" evidence="1">
    <location>
        <begin position="298"/>
        <end position="325"/>
    </location>
</feature>
<feature type="region of interest" description="Disordered" evidence="2">
    <location>
        <begin position="79"/>
        <end position="112"/>
    </location>
</feature>
<dbReference type="Proteomes" id="UP000585474">
    <property type="component" value="Unassembled WGS sequence"/>
</dbReference>
<feature type="coiled-coil region" evidence="1">
    <location>
        <begin position="428"/>
        <end position="487"/>
    </location>
</feature>
<evidence type="ECO:0000256" key="2">
    <source>
        <dbReference type="SAM" id="MobiDB-lite"/>
    </source>
</evidence>